<protein>
    <submittedName>
        <fullName evidence="3">Uncharacterized protein</fullName>
    </submittedName>
</protein>
<name>A0AAW2YL32_9EUKA</name>
<evidence type="ECO:0000313" key="3">
    <source>
        <dbReference type="EMBL" id="KAL0477713.1"/>
    </source>
</evidence>
<proteinExistence type="predicted"/>
<gene>
    <name evidence="3" type="ORF">AKO1_013483</name>
</gene>
<evidence type="ECO:0000313" key="4">
    <source>
        <dbReference type="Proteomes" id="UP001431209"/>
    </source>
</evidence>
<keyword evidence="2" id="KW-0812">Transmembrane</keyword>
<dbReference type="AlphaFoldDB" id="A0AAW2YL32"/>
<sequence>MLGSVDSDVTQYGSQLIDVKNQIVSEGYTYFTDGSLISDLTTEKFYICVSLVNLVVGSRRDGKQSSKNASISVVYYGSQNLGTSGALKPKPSSSPLVTNYTGMIVGIVLGVVFGCCLLAFIIMAIVLVVIGCVRKRKPDIEEQEQYTTVPSPSSSPIELVEVIKVDQELEESVLIPEEVYNIPQPEEVISPPSSPQIPHDEPLLQIENINVHVESSPPVLVDPIVPEPVQEEEEVESEEPEPIVKSDLQIASALVSAVGDEREEILSAMMEFESIVIDEPVVIQDSEPTVEPVVIQDFEPIVEPVPSVDVQKSQLVLDVEKNLQDMNQEAKMVLEDMKVNMERSRGEVSKIKQVTLSEILAGNGEGVNTSVMRSVLLLMGVPISSLVDWNHVKREAKKGKGLLKRVLEFDATSDDMSNDNFSLAREEIDGLSYTECLMKGSLPVAILWSFIDVSLDLRRKSESLIEMSKK</sequence>
<evidence type="ECO:0000256" key="1">
    <source>
        <dbReference type="SAM" id="Coils"/>
    </source>
</evidence>
<keyword evidence="2" id="KW-0472">Membrane</keyword>
<comment type="caution">
    <text evidence="3">The sequence shown here is derived from an EMBL/GenBank/DDBJ whole genome shotgun (WGS) entry which is preliminary data.</text>
</comment>
<keyword evidence="1" id="KW-0175">Coiled coil</keyword>
<evidence type="ECO:0000256" key="2">
    <source>
        <dbReference type="SAM" id="Phobius"/>
    </source>
</evidence>
<dbReference type="Proteomes" id="UP001431209">
    <property type="component" value="Unassembled WGS sequence"/>
</dbReference>
<keyword evidence="4" id="KW-1185">Reference proteome</keyword>
<accession>A0AAW2YL32</accession>
<organism evidence="3 4">
    <name type="scientific">Acrasis kona</name>
    <dbReference type="NCBI Taxonomy" id="1008807"/>
    <lineage>
        <taxon>Eukaryota</taxon>
        <taxon>Discoba</taxon>
        <taxon>Heterolobosea</taxon>
        <taxon>Tetramitia</taxon>
        <taxon>Eutetramitia</taxon>
        <taxon>Acrasidae</taxon>
        <taxon>Acrasis</taxon>
    </lineage>
</organism>
<reference evidence="3 4" key="1">
    <citation type="submission" date="2024-03" db="EMBL/GenBank/DDBJ databases">
        <title>The Acrasis kona genome and developmental transcriptomes reveal deep origins of eukaryotic multicellular pathways.</title>
        <authorList>
            <person name="Sheikh S."/>
            <person name="Fu C.-J."/>
            <person name="Brown M.W."/>
            <person name="Baldauf S.L."/>
        </authorList>
    </citation>
    <scope>NUCLEOTIDE SEQUENCE [LARGE SCALE GENOMIC DNA]</scope>
    <source>
        <strain evidence="3 4">ATCC MYA-3509</strain>
    </source>
</reference>
<dbReference type="EMBL" id="JAOPGA020000223">
    <property type="protein sequence ID" value="KAL0477713.1"/>
    <property type="molecule type" value="Genomic_DNA"/>
</dbReference>
<keyword evidence="2" id="KW-1133">Transmembrane helix</keyword>
<feature type="coiled-coil region" evidence="1">
    <location>
        <begin position="316"/>
        <end position="347"/>
    </location>
</feature>
<feature type="transmembrane region" description="Helical" evidence="2">
    <location>
        <begin position="100"/>
        <end position="133"/>
    </location>
</feature>